<gene>
    <name evidence="1" type="ORF">UFOVP157_18</name>
</gene>
<accession>A0A6J7W8Y4</accession>
<sequence length="64" mass="7492">MNTYYPNLLTRQRAMQMLDCTRTQLEKLVASGTIRTFKTAGGHNRYFRDDLTKTHNQNGQIRSK</sequence>
<name>A0A6J7W8Y4_9CAUD</name>
<organism evidence="1">
    <name type="scientific">uncultured Caudovirales phage</name>
    <dbReference type="NCBI Taxonomy" id="2100421"/>
    <lineage>
        <taxon>Viruses</taxon>
        <taxon>Duplodnaviria</taxon>
        <taxon>Heunggongvirae</taxon>
        <taxon>Uroviricota</taxon>
        <taxon>Caudoviricetes</taxon>
        <taxon>Peduoviridae</taxon>
        <taxon>Maltschvirus</taxon>
        <taxon>Maltschvirus maltsch</taxon>
    </lineage>
</organism>
<evidence type="ECO:0000313" key="1">
    <source>
        <dbReference type="EMBL" id="CAB5178611.1"/>
    </source>
</evidence>
<dbReference type="EMBL" id="LR798206">
    <property type="protein sequence ID" value="CAB5178611.1"/>
    <property type="molecule type" value="Genomic_DNA"/>
</dbReference>
<proteinExistence type="predicted"/>
<protein>
    <recommendedName>
        <fullName evidence="2">Helix-turn-helix domain containing protein</fullName>
    </recommendedName>
</protein>
<reference evidence="1" key="1">
    <citation type="submission" date="2020-05" db="EMBL/GenBank/DDBJ databases">
        <authorList>
            <person name="Chiriac C."/>
            <person name="Salcher M."/>
            <person name="Ghai R."/>
            <person name="Kavagutti S V."/>
        </authorList>
    </citation>
    <scope>NUCLEOTIDE SEQUENCE</scope>
</reference>
<evidence type="ECO:0008006" key="2">
    <source>
        <dbReference type="Google" id="ProtNLM"/>
    </source>
</evidence>